<dbReference type="Proteomes" id="UP000292052">
    <property type="component" value="Unassembled WGS sequence"/>
</dbReference>
<dbReference type="InterPro" id="IPR051217">
    <property type="entry name" value="Insect_Cuticle_Struc_Prot"/>
</dbReference>
<dbReference type="PROSITE" id="PS51155">
    <property type="entry name" value="CHIT_BIND_RR_2"/>
    <property type="match status" value="1"/>
</dbReference>
<organism evidence="4 5">
    <name type="scientific">Asbolus verrucosus</name>
    <name type="common">Desert ironclad beetle</name>
    <dbReference type="NCBI Taxonomy" id="1661398"/>
    <lineage>
        <taxon>Eukaryota</taxon>
        <taxon>Metazoa</taxon>
        <taxon>Ecdysozoa</taxon>
        <taxon>Arthropoda</taxon>
        <taxon>Hexapoda</taxon>
        <taxon>Insecta</taxon>
        <taxon>Pterygota</taxon>
        <taxon>Neoptera</taxon>
        <taxon>Endopterygota</taxon>
        <taxon>Coleoptera</taxon>
        <taxon>Polyphaga</taxon>
        <taxon>Cucujiformia</taxon>
        <taxon>Tenebrionidae</taxon>
        <taxon>Pimeliinae</taxon>
        <taxon>Asbolus</taxon>
    </lineage>
</organism>
<keyword evidence="1 2" id="KW-0193">Cuticle</keyword>
<keyword evidence="3" id="KW-1133">Transmembrane helix</keyword>
<reference evidence="4 5" key="1">
    <citation type="submission" date="2017-03" db="EMBL/GenBank/DDBJ databases">
        <title>Genome of the blue death feigning beetle - Asbolus verrucosus.</title>
        <authorList>
            <person name="Rider S.D."/>
        </authorList>
    </citation>
    <scope>NUCLEOTIDE SEQUENCE [LARGE SCALE GENOMIC DNA]</scope>
    <source>
        <strain evidence="4">Butters</strain>
        <tissue evidence="4">Head and leg muscle</tissue>
    </source>
</reference>
<gene>
    <name evidence="4" type="ORF">BDFB_003880</name>
</gene>
<evidence type="ECO:0000256" key="2">
    <source>
        <dbReference type="PROSITE-ProRule" id="PRU00497"/>
    </source>
</evidence>
<dbReference type="Pfam" id="PF00379">
    <property type="entry name" value="Chitin_bind_4"/>
    <property type="match status" value="1"/>
</dbReference>
<sequence>MERSKDPMVVTAGKILDLSLVTFTTCFIVYVLFTVIHGHVLQYTFNYDVQDPPTGDVKDQVGSRTGNVVSGQYPLVEFDGTRRIVHYTDDGFNAMCQFRYWVASTFF</sequence>
<proteinExistence type="predicted"/>
<evidence type="ECO:0000313" key="4">
    <source>
        <dbReference type="EMBL" id="RZC35896.1"/>
    </source>
</evidence>
<protein>
    <submittedName>
        <fullName evidence="4">Chitin bind 4 domain containing protein</fullName>
    </submittedName>
</protein>
<dbReference type="PANTHER" id="PTHR12236:SF75">
    <property type="entry name" value="CUTICULAR PROTEIN 62BB, ISOFORM A"/>
    <property type="match status" value="1"/>
</dbReference>
<dbReference type="EMBL" id="QDEB01067107">
    <property type="protein sequence ID" value="RZC35896.1"/>
    <property type="molecule type" value="Genomic_DNA"/>
</dbReference>
<comment type="caution">
    <text evidence="4">The sequence shown here is derived from an EMBL/GenBank/DDBJ whole genome shotgun (WGS) entry which is preliminary data.</text>
</comment>
<accession>A0A482VT58</accession>
<dbReference type="InterPro" id="IPR000618">
    <property type="entry name" value="Insect_cuticle"/>
</dbReference>
<evidence type="ECO:0000313" key="5">
    <source>
        <dbReference type="Proteomes" id="UP000292052"/>
    </source>
</evidence>
<dbReference type="PANTHER" id="PTHR12236">
    <property type="entry name" value="STRUCTURAL CONTITUENT OF CUTICLE"/>
    <property type="match status" value="1"/>
</dbReference>
<dbReference type="AlphaFoldDB" id="A0A482VT58"/>
<dbReference type="GO" id="GO:0042302">
    <property type="term" value="F:structural constituent of cuticle"/>
    <property type="evidence" value="ECO:0007669"/>
    <property type="project" value="UniProtKB-UniRule"/>
</dbReference>
<name>A0A482VT58_ASBVE</name>
<dbReference type="OrthoDB" id="6348134at2759"/>
<dbReference type="GO" id="GO:0031012">
    <property type="term" value="C:extracellular matrix"/>
    <property type="evidence" value="ECO:0007669"/>
    <property type="project" value="TreeGrafter"/>
</dbReference>
<dbReference type="STRING" id="1661398.A0A482VT58"/>
<keyword evidence="3" id="KW-0472">Membrane</keyword>
<evidence type="ECO:0000256" key="3">
    <source>
        <dbReference type="SAM" id="Phobius"/>
    </source>
</evidence>
<dbReference type="GO" id="GO:0005615">
    <property type="term" value="C:extracellular space"/>
    <property type="evidence" value="ECO:0007669"/>
    <property type="project" value="TreeGrafter"/>
</dbReference>
<evidence type="ECO:0000256" key="1">
    <source>
        <dbReference type="ARBA" id="ARBA00022460"/>
    </source>
</evidence>
<feature type="transmembrane region" description="Helical" evidence="3">
    <location>
        <begin position="15"/>
        <end position="36"/>
    </location>
</feature>
<keyword evidence="5" id="KW-1185">Reference proteome</keyword>
<keyword evidence="3" id="KW-0812">Transmembrane</keyword>